<proteinExistence type="predicted"/>
<reference evidence="5" key="1">
    <citation type="submission" date="2017-02" db="UniProtKB">
        <authorList>
            <consortium name="WormBaseParasite"/>
        </authorList>
    </citation>
    <scope>IDENTIFICATION</scope>
</reference>
<feature type="chain" id="PRO_5043125779" evidence="1">
    <location>
        <begin position="17"/>
        <end position="144"/>
    </location>
</feature>
<dbReference type="EMBL" id="UYSL01022395">
    <property type="protein sequence ID" value="VDL80380.1"/>
    <property type="molecule type" value="Genomic_DNA"/>
</dbReference>
<organism evidence="5">
    <name type="scientific">Nippostrongylus brasiliensis</name>
    <name type="common">Rat hookworm</name>
    <dbReference type="NCBI Taxonomy" id="27835"/>
    <lineage>
        <taxon>Eukaryota</taxon>
        <taxon>Metazoa</taxon>
        <taxon>Ecdysozoa</taxon>
        <taxon>Nematoda</taxon>
        <taxon>Chromadorea</taxon>
        <taxon>Rhabditida</taxon>
        <taxon>Rhabditina</taxon>
        <taxon>Rhabditomorpha</taxon>
        <taxon>Strongyloidea</taxon>
        <taxon>Heligmosomidae</taxon>
        <taxon>Nippostrongylus</taxon>
    </lineage>
</organism>
<evidence type="ECO:0000259" key="2">
    <source>
        <dbReference type="Pfam" id="PF24888"/>
    </source>
</evidence>
<dbReference type="Pfam" id="PF24888">
    <property type="entry name" value="DUF7741"/>
    <property type="match status" value="1"/>
</dbReference>
<evidence type="ECO:0000313" key="3">
    <source>
        <dbReference type="EMBL" id="VDL80380.1"/>
    </source>
</evidence>
<sequence length="144" mass="15193">MIVAFLLITKIVDVSSEVACYHCYGNSTEKGQHCSIDKLCLGEGCFFTSQSTGEWSAGCSSVAAPPSVVCSKDGDASTCRCTADLCNQFDSASSSLSSVINVTLHQPALPVNCFECGNVSIAGRFLSIPCDKDHICKGEYCVIS</sequence>
<feature type="signal peptide" evidence="1">
    <location>
        <begin position="1"/>
        <end position="16"/>
    </location>
</feature>
<dbReference type="AlphaFoldDB" id="A0A0N4YIN4"/>
<gene>
    <name evidence="3" type="ORF">NBR_LOCUS16785</name>
</gene>
<feature type="domain" description="DUF7741" evidence="2">
    <location>
        <begin position="110"/>
        <end position="143"/>
    </location>
</feature>
<keyword evidence="1" id="KW-0732">Signal</keyword>
<reference evidence="3 4" key="2">
    <citation type="submission" date="2018-11" db="EMBL/GenBank/DDBJ databases">
        <authorList>
            <consortium name="Pathogen Informatics"/>
        </authorList>
    </citation>
    <scope>NUCLEOTIDE SEQUENCE [LARGE SCALE GENOMIC DNA]</scope>
</reference>
<name>A0A0N4YIN4_NIPBR</name>
<keyword evidence="4" id="KW-1185">Reference proteome</keyword>
<evidence type="ECO:0000256" key="1">
    <source>
        <dbReference type="SAM" id="SignalP"/>
    </source>
</evidence>
<evidence type="ECO:0000313" key="5">
    <source>
        <dbReference type="WBParaSite" id="NBR_0001678401-mRNA-1"/>
    </source>
</evidence>
<accession>A0A0N4YIN4</accession>
<dbReference type="WBParaSite" id="NBR_0001678401-mRNA-1">
    <property type="protein sequence ID" value="NBR_0001678401-mRNA-1"/>
    <property type="gene ID" value="NBR_0001678401"/>
</dbReference>
<protein>
    <submittedName>
        <fullName evidence="5">UPAR/Ly6 domain-containing protein</fullName>
    </submittedName>
</protein>
<dbReference type="Proteomes" id="UP000271162">
    <property type="component" value="Unassembled WGS sequence"/>
</dbReference>
<dbReference type="InterPro" id="IPR056643">
    <property type="entry name" value="DUF7741"/>
</dbReference>
<evidence type="ECO:0000313" key="4">
    <source>
        <dbReference type="Proteomes" id="UP000271162"/>
    </source>
</evidence>